<dbReference type="Gene3D" id="2.30.30.40">
    <property type="entry name" value="SH3 Domains"/>
    <property type="match status" value="1"/>
</dbReference>
<dbReference type="SMART" id="SM00260">
    <property type="entry name" value="CheW"/>
    <property type="match status" value="1"/>
</dbReference>
<name>A0ABX3P3C9_9BACT</name>
<reference evidence="2 3" key="1">
    <citation type="submission" date="2016-04" db="EMBL/GenBank/DDBJ databases">
        <authorList>
            <person name="Chen L."/>
            <person name="Zhuang W."/>
            <person name="Wang G."/>
        </authorList>
    </citation>
    <scope>NUCLEOTIDE SEQUENCE [LARGE SCALE GENOMIC DNA]</scope>
    <source>
        <strain evidence="3">GR20</strain>
    </source>
</reference>
<keyword evidence="3" id="KW-1185">Reference proteome</keyword>
<evidence type="ECO:0000313" key="3">
    <source>
        <dbReference type="Proteomes" id="UP000192277"/>
    </source>
</evidence>
<dbReference type="SUPFAM" id="SSF50341">
    <property type="entry name" value="CheW-like"/>
    <property type="match status" value="1"/>
</dbReference>
<dbReference type="PANTHER" id="PTHR22617">
    <property type="entry name" value="CHEMOTAXIS SENSOR HISTIDINE KINASE-RELATED"/>
    <property type="match status" value="1"/>
</dbReference>
<dbReference type="PROSITE" id="PS50851">
    <property type="entry name" value="CHEW"/>
    <property type="match status" value="1"/>
</dbReference>
<dbReference type="Gene3D" id="2.40.50.180">
    <property type="entry name" value="CheA-289, Domain 4"/>
    <property type="match status" value="1"/>
</dbReference>
<dbReference type="EMBL" id="LWBO01000002">
    <property type="protein sequence ID" value="OQP54155.1"/>
    <property type="molecule type" value="Genomic_DNA"/>
</dbReference>
<evidence type="ECO:0000259" key="1">
    <source>
        <dbReference type="PROSITE" id="PS50851"/>
    </source>
</evidence>
<evidence type="ECO:0000313" key="2">
    <source>
        <dbReference type="EMBL" id="OQP54155.1"/>
    </source>
</evidence>
<dbReference type="Proteomes" id="UP000192277">
    <property type="component" value="Unassembled WGS sequence"/>
</dbReference>
<protein>
    <submittedName>
        <fullName evidence="2">Chemotaxis protein CheW</fullName>
    </submittedName>
</protein>
<dbReference type="PANTHER" id="PTHR22617:SF41">
    <property type="entry name" value="CHEMOTAXIS SIGNAL TRANSDUCTION SYSTEM ADAPTOR PROTEIN CHEW"/>
    <property type="match status" value="1"/>
</dbReference>
<dbReference type="InterPro" id="IPR036061">
    <property type="entry name" value="CheW-like_dom_sf"/>
</dbReference>
<accession>A0ABX3P3C9</accession>
<sequence>MNVLQQADSYLTFTLDTGLFAVNVTRVLEILEIKPLVKVPMSPLFMRGVINLRGNILPVIDARIKFGMADTPFTIDSCIIVMGIGSGKDPLLVGVLVDSVREVIEIREADIQPFTGIGAFCNSELIVGMGNTGDNFAMILDPDKVFAADELIILAAAS</sequence>
<dbReference type="RefSeq" id="WP_014216562.1">
    <property type="nucleotide sequence ID" value="NZ_LWBO01000002.1"/>
</dbReference>
<dbReference type="InterPro" id="IPR039315">
    <property type="entry name" value="CheW"/>
</dbReference>
<proteinExistence type="predicted"/>
<organism evidence="2 3">
    <name type="scientific">Niastella koreensis</name>
    <dbReference type="NCBI Taxonomy" id="354356"/>
    <lineage>
        <taxon>Bacteria</taxon>
        <taxon>Pseudomonadati</taxon>
        <taxon>Bacteroidota</taxon>
        <taxon>Chitinophagia</taxon>
        <taxon>Chitinophagales</taxon>
        <taxon>Chitinophagaceae</taxon>
        <taxon>Niastella</taxon>
    </lineage>
</organism>
<feature type="domain" description="CheW-like" evidence="1">
    <location>
        <begin position="7"/>
        <end position="151"/>
    </location>
</feature>
<comment type="caution">
    <text evidence="2">The sequence shown here is derived from an EMBL/GenBank/DDBJ whole genome shotgun (WGS) entry which is preliminary data.</text>
</comment>
<gene>
    <name evidence="2" type="ORF">A4D02_20985</name>
</gene>
<dbReference type="Pfam" id="PF01584">
    <property type="entry name" value="CheW"/>
    <property type="match status" value="1"/>
</dbReference>
<dbReference type="InterPro" id="IPR002545">
    <property type="entry name" value="CheW-lke_dom"/>
</dbReference>